<evidence type="ECO:0008006" key="4">
    <source>
        <dbReference type="Google" id="ProtNLM"/>
    </source>
</evidence>
<keyword evidence="3" id="KW-1185">Reference proteome</keyword>
<dbReference type="Proteomes" id="UP001152519">
    <property type="component" value="Unassembled WGS sequence"/>
</dbReference>
<protein>
    <recommendedName>
        <fullName evidence="4">Lipoprotein</fullName>
    </recommendedName>
</protein>
<reference evidence="2" key="1">
    <citation type="submission" date="2021-05" db="EMBL/GenBank/DDBJ databases">
        <authorList>
            <person name="Arsene-Ploetze F."/>
        </authorList>
    </citation>
    <scope>NUCLEOTIDE SEQUENCE</scope>
    <source>
        <strain evidence="2">DSM 42138</strain>
    </source>
</reference>
<dbReference type="AlphaFoldDB" id="A0A9W4DT66"/>
<evidence type="ECO:0000313" key="2">
    <source>
        <dbReference type="EMBL" id="CAG6395554.1"/>
    </source>
</evidence>
<comment type="caution">
    <text evidence="2">The sequence shown here is derived from an EMBL/GenBank/DDBJ whole genome shotgun (WGS) entry which is preliminary data.</text>
</comment>
<keyword evidence="1" id="KW-0175">Coiled coil</keyword>
<dbReference type="EMBL" id="CAJSLV010000063">
    <property type="protein sequence ID" value="CAG6395554.1"/>
    <property type="molecule type" value="Genomic_DNA"/>
</dbReference>
<organism evidence="2 3">
    <name type="scientific">Actinacidiphila cocklensis</name>
    <dbReference type="NCBI Taxonomy" id="887465"/>
    <lineage>
        <taxon>Bacteria</taxon>
        <taxon>Bacillati</taxon>
        <taxon>Actinomycetota</taxon>
        <taxon>Actinomycetes</taxon>
        <taxon>Kitasatosporales</taxon>
        <taxon>Streptomycetaceae</taxon>
        <taxon>Actinacidiphila</taxon>
    </lineage>
</organism>
<evidence type="ECO:0000313" key="3">
    <source>
        <dbReference type="Proteomes" id="UP001152519"/>
    </source>
</evidence>
<gene>
    <name evidence="2" type="ORF">SCOCK_330065</name>
</gene>
<feature type="coiled-coil region" evidence="1">
    <location>
        <begin position="84"/>
        <end position="111"/>
    </location>
</feature>
<dbReference type="RefSeq" id="WP_251492784.1">
    <property type="nucleotide sequence ID" value="NZ_CAJSLV010000063.1"/>
</dbReference>
<proteinExistence type="predicted"/>
<name>A0A9W4DT66_9ACTN</name>
<dbReference type="PROSITE" id="PS51257">
    <property type="entry name" value="PROKAR_LIPOPROTEIN"/>
    <property type="match status" value="1"/>
</dbReference>
<evidence type="ECO:0000256" key="1">
    <source>
        <dbReference type="SAM" id="Coils"/>
    </source>
</evidence>
<accession>A0A9W4DT66</accession>
<sequence>MRRSRGSGGLAAAGAVLLAVLPLATGCGIRTTSVPVDAGPAPSRVSCAVPKPENSPGVTDAQVEHVYLVCGMQTTPVPRTVQVRQRATGRVEQVRELIAQLQRSVLGAEAKAGFATTVPGTLEVAGPAPGDRFDALRLGQPIEDLPSFALAQIVCTIAVSDLASPGHSVVLGGPEPGGKVRRYTCTPDLRTRPQAADTAGSEVG</sequence>